<reference evidence="1 2" key="1">
    <citation type="submission" date="2019-12" db="EMBL/GenBank/DDBJ databases">
        <title>Spirosoma sp. HMF4905 genome sequencing and assembly.</title>
        <authorList>
            <person name="Kang H."/>
            <person name="Cha I."/>
            <person name="Kim H."/>
            <person name="Joh K."/>
        </authorList>
    </citation>
    <scope>NUCLEOTIDE SEQUENCE [LARGE SCALE GENOMIC DNA]</scope>
    <source>
        <strain evidence="1 2">HMF4905</strain>
    </source>
</reference>
<organism evidence="1 2">
    <name type="scientific">Spirosoma arboris</name>
    <dbReference type="NCBI Taxonomy" id="2682092"/>
    <lineage>
        <taxon>Bacteria</taxon>
        <taxon>Pseudomonadati</taxon>
        <taxon>Bacteroidota</taxon>
        <taxon>Cytophagia</taxon>
        <taxon>Cytophagales</taxon>
        <taxon>Cytophagaceae</taxon>
        <taxon>Spirosoma</taxon>
    </lineage>
</organism>
<protein>
    <submittedName>
        <fullName evidence="1">Winged helix DNA-binding domain-containing protein</fullName>
    </submittedName>
</protein>
<dbReference type="RefSeq" id="WP_157586405.1">
    <property type="nucleotide sequence ID" value="NZ_WPIN01000006.1"/>
</dbReference>
<sequence length="353" mass="39352">MPDSPLIQHRLINQQLAQPLFTRPAELVAWFGAMQAQDYAAAKWAVGLRLPNTTDAAIEQAIADKSIIRTWALRSTLHLIAAEDIRWLLTLVRHRLASQCGTHYRKLDLNEAVFAKSQTAMIRALEGGQQLTRPELKDALTQSGILTHDLRLNFLLGNAAFDGLICFGNRRGKEFTFTLLDEWFPHTNRLVRDEALASLTIRYFTSHGPATLQDFVWWSGLTVTEVKEGLDLAKSRLISEVIQGQTCWMASQTLDYTVLPTVHLLPSFDEYLVAYKDRTAPLGSLGLSQIVSAGNGIFSPVIVVDGRVVGTWKRTIKKAAVTVDTHLFFPLSEEQQQAVALAGTQYCAFLGYK</sequence>
<keyword evidence="2" id="KW-1185">Reference proteome</keyword>
<dbReference type="GO" id="GO:0003677">
    <property type="term" value="F:DNA binding"/>
    <property type="evidence" value="ECO:0007669"/>
    <property type="project" value="UniProtKB-KW"/>
</dbReference>
<dbReference type="EMBL" id="WPIN01000006">
    <property type="protein sequence ID" value="MVM31763.1"/>
    <property type="molecule type" value="Genomic_DNA"/>
</dbReference>
<dbReference type="PANTHER" id="PTHR38479:SF2">
    <property type="entry name" value="WINGED HELIX DNA-BINDING DOMAIN-CONTAINING PROTEIN"/>
    <property type="match status" value="1"/>
</dbReference>
<comment type="caution">
    <text evidence="1">The sequence shown here is derived from an EMBL/GenBank/DDBJ whole genome shotgun (WGS) entry which is preliminary data.</text>
</comment>
<dbReference type="Pfam" id="PF06224">
    <property type="entry name" value="AlkZ-like"/>
    <property type="match status" value="1"/>
</dbReference>
<name>A0A7K1SD98_9BACT</name>
<evidence type="ECO:0000313" key="2">
    <source>
        <dbReference type="Proteomes" id="UP000436006"/>
    </source>
</evidence>
<dbReference type="Proteomes" id="UP000436006">
    <property type="component" value="Unassembled WGS sequence"/>
</dbReference>
<proteinExistence type="predicted"/>
<dbReference type="InterPro" id="IPR009351">
    <property type="entry name" value="AlkZ-like"/>
</dbReference>
<gene>
    <name evidence="1" type="ORF">GO755_17075</name>
</gene>
<keyword evidence="1" id="KW-0238">DNA-binding</keyword>
<evidence type="ECO:0000313" key="1">
    <source>
        <dbReference type="EMBL" id="MVM31763.1"/>
    </source>
</evidence>
<dbReference type="AlphaFoldDB" id="A0A7K1SD98"/>
<dbReference type="PANTHER" id="PTHR38479">
    <property type="entry name" value="LMO0824 PROTEIN"/>
    <property type="match status" value="1"/>
</dbReference>
<accession>A0A7K1SD98</accession>